<reference evidence="2" key="1">
    <citation type="submission" date="2019-08" db="EMBL/GenBank/DDBJ databases">
        <authorList>
            <person name="Kucharzyk K."/>
            <person name="Murdoch R.W."/>
            <person name="Higgins S."/>
            <person name="Loffler F."/>
        </authorList>
    </citation>
    <scope>NUCLEOTIDE SEQUENCE</scope>
</reference>
<dbReference type="InterPro" id="IPR013022">
    <property type="entry name" value="Xyl_isomerase-like_TIM-brl"/>
</dbReference>
<feature type="domain" description="Xylose isomerase-like TIM barrel" evidence="1">
    <location>
        <begin position="11"/>
        <end position="69"/>
    </location>
</feature>
<dbReference type="AlphaFoldDB" id="A0A645IYV9"/>
<evidence type="ECO:0000313" key="2">
    <source>
        <dbReference type="EMBL" id="MPN56625.1"/>
    </source>
</evidence>
<protein>
    <recommendedName>
        <fullName evidence="1">Xylose isomerase-like TIM barrel domain-containing protein</fullName>
    </recommendedName>
</protein>
<gene>
    <name evidence="2" type="ORF">SDC9_204315</name>
</gene>
<proteinExistence type="predicted"/>
<evidence type="ECO:0000259" key="1">
    <source>
        <dbReference type="Pfam" id="PF01261"/>
    </source>
</evidence>
<comment type="caution">
    <text evidence="2">The sequence shown here is derived from an EMBL/GenBank/DDBJ whole genome shotgun (WGS) entry which is preliminary data.</text>
</comment>
<name>A0A645IYV9_9ZZZZ</name>
<dbReference type="EMBL" id="VSSQ01127179">
    <property type="protein sequence ID" value="MPN56625.1"/>
    <property type="molecule type" value="Genomic_DNA"/>
</dbReference>
<sequence>MGILHNVGAERGMHPMQWWRHTVMGQGEIDWAKFKRALNDIGYSGSLSFEMEDYLYECDPAKVRQELTLQREYLKREWGL</sequence>
<organism evidence="2">
    <name type="scientific">bioreactor metagenome</name>
    <dbReference type="NCBI Taxonomy" id="1076179"/>
    <lineage>
        <taxon>unclassified sequences</taxon>
        <taxon>metagenomes</taxon>
        <taxon>ecological metagenomes</taxon>
    </lineage>
</organism>
<dbReference type="InterPro" id="IPR036237">
    <property type="entry name" value="Xyl_isomerase-like_sf"/>
</dbReference>
<dbReference type="Gene3D" id="3.20.20.150">
    <property type="entry name" value="Divalent-metal-dependent TIM barrel enzymes"/>
    <property type="match status" value="1"/>
</dbReference>
<dbReference type="Pfam" id="PF01261">
    <property type="entry name" value="AP_endonuc_2"/>
    <property type="match status" value="1"/>
</dbReference>
<dbReference type="SUPFAM" id="SSF51658">
    <property type="entry name" value="Xylose isomerase-like"/>
    <property type="match status" value="1"/>
</dbReference>
<accession>A0A645IYV9</accession>